<sequence>MSNVLLVKGHPLTSETSFSVKGLEAFKAAYQAANPNDTITVLDVFADNVPEIDADIASAFNTLAAGGEFGALSPEQQAKVGRFGELTDQFLAADKVVIANPLWNLQIPTRLKAWVDTINVAGKTFKYTAEGPVGLATGKKVLHIQANGGVYGGNDFASAYINGVLNFIGIDDVTSVYIEGQAYAPENAEQILADAVAKIETIAQTF</sequence>
<comment type="similarity">
    <text evidence="6">Belongs to the azoreductase type 1 family.</text>
</comment>
<dbReference type="InterPro" id="IPR050104">
    <property type="entry name" value="FMN-dep_NADH:Q_OxRdtase_AzoR1"/>
</dbReference>
<dbReference type="AlphaFoldDB" id="A0A0D6DUU9"/>
<dbReference type="EC" id="1.7.1.17" evidence="6"/>
<keyword evidence="4 6" id="KW-0520">NAD</keyword>
<evidence type="ECO:0000256" key="2">
    <source>
        <dbReference type="ARBA" id="ARBA00022643"/>
    </source>
</evidence>
<evidence type="ECO:0000256" key="6">
    <source>
        <dbReference type="HAMAP-Rule" id="MF_01216"/>
    </source>
</evidence>
<reference evidence="9" key="1">
    <citation type="submission" date="2015-01" db="EMBL/GenBank/DDBJ databases">
        <authorList>
            <person name="Andreevskaya M."/>
        </authorList>
    </citation>
    <scope>NUCLEOTIDE SEQUENCE [LARGE SCALE GENOMIC DNA]</scope>
    <source>
        <strain evidence="9">MKFS47</strain>
    </source>
</reference>
<dbReference type="HOGENOM" id="CLU_088964_3_1_9"/>
<gene>
    <name evidence="6 8" type="primary">azoR</name>
    <name evidence="8" type="ORF">LACPI_0075</name>
</gene>
<feature type="domain" description="Flavodoxin-like fold" evidence="7">
    <location>
        <begin position="3"/>
        <end position="201"/>
    </location>
</feature>
<dbReference type="GO" id="GO:0016652">
    <property type="term" value="F:oxidoreductase activity, acting on NAD(P)H as acceptor"/>
    <property type="evidence" value="ECO:0007669"/>
    <property type="project" value="UniProtKB-UniRule"/>
</dbReference>
<evidence type="ECO:0000256" key="3">
    <source>
        <dbReference type="ARBA" id="ARBA00023002"/>
    </source>
</evidence>
<dbReference type="KEGG" id="lpk:LACPI_0075"/>
<dbReference type="PANTHER" id="PTHR43741:SF7">
    <property type="entry name" value="FMN-DEPENDENT NADH:QUINONE OXIDOREDUCTASE"/>
    <property type="match status" value="1"/>
</dbReference>
<accession>A0A0D6DUU9</accession>
<comment type="cofactor">
    <cofactor evidence="6">
        <name>FMN</name>
        <dbReference type="ChEBI" id="CHEBI:58210"/>
    </cofactor>
    <text evidence="6">Binds 1 FMN per subunit.</text>
</comment>
<dbReference type="Pfam" id="PF02525">
    <property type="entry name" value="Flavodoxin_2"/>
    <property type="match status" value="1"/>
</dbReference>
<name>A0A0D6DUU9_9LACT</name>
<dbReference type="RefSeq" id="WP_047914578.1">
    <property type="nucleotide sequence ID" value="NZ_LN774769.1"/>
</dbReference>
<dbReference type="InterPro" id="IPR029039">
    <property type="entry name" value="Flavoprotein-like_sf"/>
</dbReference>
<dbReference type="Gene3D" id="3.40.50.360">
    <property type="match status" value="1"/>
</dbReference>
<dbReference type="EC" id="1.6.5.-" evidence="6"/>
<organism evidence="8 9">
    <name type="scientific">Pseudolactococcus piscium MKFS47</name>
    <dbReference type="NCBI Taxonomy" id="297352"/>
    <lineage>
        <taxon>Bacteria</taxon>
        <taxon>Bacillati</taxon>
        <taxon>Bacillota</taxon>
        <taxon>Bacilli</taxon>
        <taxon>Lactobacillales</taxon>
        <taxon>Streptococcaceae</taxon>
        <taxon>Pseudolactococcus</taxon>
    </lineage>
</organism>
<comment type="function">
    <text evidence="6">Also exhibits azoreductase activity. Catalyzes the reductive cleavage of the azo bond in aromatic azo compounds to the corresponding amines.</text>
</comment>
<comment type="catalytic activity">
    <reaction evidence="6">
        <text>2 a quinone + NADH + H(+) = 2 a 1,4-benzosemiquinone + NAD(+)</text>
        <dbReference type="Rhea" id="RHEA:65952"/>
        <dbReference type="ChEBI" id="CHEBI:15378"/>
        <dbReference type="ChEBI" id="CHEBI:57540"/>
        <dbReference type="ChEBI" id="CHEBI:57945"/>
        <dbReference type="ChEBI" id="CHEBI:132124"/>
        <dbReference type="ChEBI" id="CHEBI:134225"/>
    </reaction>
</comment>
<dbReference type="GO" id="GO:0009055">
    <property type="term" value="F:electron transfer activity"/>
    <property type="evidence" value="ECO:0007669"/>
    <property type="project" value="UniProtKB-UniRule"/>
</dbReference>
<evidence type="ECO:0000256" key="4">
    <source>
        <dbReference type="ARBA" id="ARBA00023027"/>
    </source>
</evidence>
<keyword evidence="3 6" id="KW-0560">Oxidoreductase</keyword>
<evidence type="ECO:0000313" key="8">
    <source>
        <dbReference type="EMBL" id="CEN27275.1"/>
    </source>
</evidence>
<comment type="caution">
    <text evidence="6">Lacks conserved residue(s) required for the propagation of feature annotation.</text>
</comment>
<feature type="binding site" evidence="6">
    <location>
        <begin position="17"/>
        <end position="19"/>
    </location>
    <ligand>
        <name>FMN</name>
        <dbReference type="ChEBI" id="CHEBI:58210"/>
    </ligand>
</feature>
<proteinExistence type="inferred from homology"/>
<dbReference type="GO" id="GO:0010181">
    <property type="term" value="F:FMN binding"/>
    <property type="evidence" value="ECO:0007669"/>
    <property type="project" value="UniProtKB-UniRule"/>
</dbReference>
<keyword evidence="2 6" id="KW-0288">FMN</keyword>
<dbReference type="GO" id="GO:0016655">
    <property type="term" value="F:oxidoreductase activity, acting on NAD(P)H, quinone or similar compound as acceptor"/>
    <property type="evidence" value="ECO:0007669"/>
    <property type="project" value="InterPro"/>
</dbReference>
<dbReference type="InterPro" id="IPR003680">
    <property type="entry name" value="Flavodoxin_fold"/>
</dbReference>
<comment type="function">
    <text evidence="6">Quinone reductase that provides resistance to thiol-specific stress caused by electrophilic quinones.</text>
</comment>
<dbReference type="SUPFAM" id="SSF52218">
    <property type="entry name" value="Flavoproteins"/>
    <property type="match status" value="1"/>
</dbReference>
<comment type="subunit">
    <text evidence="6">Homodimer.</text>
</comment>
<keyword evidence="1 6" id="KW-0285">Flavoprotein</keyword>
<evidence type="ECO:0000256" key="5">
    <source>
        <dbReference type="ARBA" id="ARBA00048542"/>
    </source>
</evidence>
<comment type="catalytic activity">
    <reaction evidence="5">
        <text>N,N-dimethyl-1,4-phenylenediamine + anthranilate + 2 NAD(+) = 2-(4-dimethylaminophenyl)diazenylbenzoate + 2 NADH + 2 H(+)</text>
        <dbReference type="Rhea" id="RHEA:55872"/>
        <dbReference type="ChEBI" id="CHEBI:15378"/>
        <dbReference type="ChEBI" id="CHEBI:15783"/>
        <dbReference type="ChEBI" id="CHEBI:16567"/>
        <dbReference type="ChEBI" id="CHEBI:57540"/>
        <dbReference type="ChEBI" id="CHEBI:57945"/>
        <dbReference type="ChEBI" id="CHEBI:71579"/>
        <dbReference type="EC" id="1.7.1.17"/>
    </reaction>
    <physiologicalReaction direction="right-to-left" evidence="5">
        <dbReference type="Rhea" id="RHEA:55874"/>
    </physiologicalReaction>
</comment>
<evidence type="ECO:0000313" key="9">
    <source>
        <dbReference type="Proteomes" id="UP000033166"/>
    </source>
</evidence>
<dbReference type="InterPro" id="IPR023048">
    <property type="entry name" value="NADH:quinone_OxRdtase_FMN_depd"/>
</dbReference>
<dbReference type="PANTHER" id="PTHR43741">
    <property type="entry name" value="FMN-DEPENDENT NADH-AZOREDUCTASE 1"/>
    <property type="match status" value="1"/>
</dbReference>
<protein>
    <recommendedName>
        <fullName evidence="6">FMN dependent NADH:quinone oxidoreductase</fullName>
        <ecNumber evidence="6">1.6.5.-</ecNumber>
    </recommendedName>
    <alternativeName>
        <fullName evidence="6">Azo-dye reductase</fullName>
    </alternativeName>
    <alternativeName>
        <fullName evidence="6">FMN-dependent NADH-azo compound oxidoreductase</fullName>
    </alternativeName>
    <alternativeName>
        <fullName evidence="6">FMN-dependent NADH-azoreductase</fullName>
        <ecNumber evidence="6">1.7.1.17</ecNumber>
    </alternativeName>
</protein>
<dbReference type="Proteomes" id="UP000033166">
    <property type="component" value="Chromosome I"/>
</dbReference>
<evidence type="ECO:0000256" key="1">
    <source>
        <dbReference type="ARBA" id="ARBA00022630"/>
    </source>
</evidence>
<dbReference type="EMBL" id="LN774769">
    <property type="protein sequence ID" value="CEN27275.1"/>
    <property type="molecule type" value="Genomic_DNA"/>
</dbReference>
<evidence type="ECO:0000259" key="7">
    <source>
        <dbReference type="Pfam" id="PF02525"/>
    </source>
</evidence>
<dbReference type="HAMAP" id="MF_01216">
    <property type="entry name" value="Azoreductase_type1"/>
    <property type="match status" value="1"/>
</dbReference>